<protein>
    <recommendedName>
        <fullName evidence="3">Lipoprotein</fullName>
    </recommendedName>
</protein>
<sequence length="233" mass="26452">MSKLLQIAFITILVTFIFSGCTSKMPPKNFALHNDTVQNIKKKDINIEVNSVKMSGDGAPNKWQYFYMVEEEDIKAYLTNNINKFYNRNSFNIENYKVDVNMDFTRSFDKGMETTINATYIVYGTNQIMQPINIKSSYIAENTVTFGKIMGASMIKLFTGVHTTGEETNAHLKYDTLEKTAYAEDDTVALTALDGGIRLKTSYTGAIRLNFAKFLQKFNELVNSENQTLVLNK</sequence>
<accession>A0A837JCP8</accession>
<proteinExistence type="predicted"/>
<evidence type="ECO:0008006" key="3">
    <source>
        <dbReference type="Google" id="ProtNLM"/>
    </source>
</evidence>
<evidence type="ECO:0000313" key="1">
    <source>
        <dbReference type="EMBL" id="KLE05301.1"/>
    </source>
</evidence>
<evidence type="ECO:0000313" key="2">
    <source>
        <dbReference type="Proteomes" id="UP000035462"/>
    </source>
</evidence>
<name>A0A837JCP8_9BACT</name>
<comment type="caution">
    <text evidence="1">The sequence shown here is derived from an EMBL/GenBank/DDBJ whole genome shotgun (WGS) entry which is preliminary data.</text>
</comment>
<gene>
    <name evidence="1" type="ORF">AF77_05080</name>
</gene>
<dbReference type="PROSITE" id="PS51257">
    <property type="entry name" value="PROKAR_LIPOPROTEIN"/>
    <property type="match status" value="1"/>
</dbReference>
<reference evidence="1 2" key="1">
    <citation type="submission" date="2014-01" db="EMBL/GenBank/DDBJ databases">
        <title>Development of a Comparative Genomic Fingerprinting Assay for High Resolution Genotyping of Arcobacter butzleri.</title>
        <authorList>
            <person name="Webb A.L."/>
            <person name="Inglis G.D."/>
            <person name="Kruczkiewicz P."/>
            <person name="Selinger L.B."/>
            <person name="Taboada E.N."/>
        </authorList>
    </citation>
    <scope>NUCLEOTIDE SEQUENCE [LARGE SCALE GENOMIC DNA]</scope>
    <source>
        <strain evidence="1 2">L352</strain>
    </source>
</reference>
<dbReference type="RefSeq" id="WP_046994769.1">
    <property type="nucleotide sequence ID" value="NZ_JAIT01000033.1"/>
</dbReference>
<organism evidence="1 2">
    <name type="scientific">Aliarcobacter butzleri L352</name>
    <dbReference type="NCBI Taxonomy" id="1447260"/>
    <lineage>
        <taxon>Bacteria</taxon>
        <taxon>Pseudomonadati</taxon>
        <taxon>Campylobacterota</taxon>
        <taxon>Epsilonproteobacteria</taxon>
        <taxon>Campylobacterales</taxon>
        <taxon>Arcobacteraceae</taxon>
        <taxon>Aliarcobacter</taxon>
    </lineage>
</organism>
<dbReference type="EMBL" id="JAIT01000033">
    <property type="protein sequence ID" value="KLE05301.1"/>
    <property type="molecule type" value="Genomic_DNA"/>
</dbReference>
<dbReference type="AlphaFoldDB" id="A0A837JCP8"/>
<dbReference type="Proteomes" id="UP000035462">
    <property type="component" value="Unassembled WGS sequence"/>
</dbReference>